<dbReference type="SUPFAM" id="SSF53756">
    <property type="entry name" value="UDP-Glycosyltransferase/glycogen phosphorylase"/>
    <property type="match status" value="1"/>
</dbReference>
<dbReference type="GO" id="GO:0016757">
    <property type="term" value="F:glycosyltransferase activity"/>
    <property type="evidence" value="ECO:0007669"/>
    <property type="project" value="UniProtKB-KW"/>
</dbReference>
<dbReference type="RefSeq" id="WP_386089936.1">
    <property type="nucleotide sequence ID" value="NZ_JBHRXN010000012.1"/>
</dbReference>
<sequence>MKIILVIMKYDYGIPTRGESYEYYNFFCSLKNIGHDVSIFDYMSLMNAHGKENMNKMLLDTATKENPDLMIFSLYTDEIEPSTVSALRAITKTLCFFHDDTWRVDFSRYWAGHFDHFTTPDIYGVYKYSKLGMNNAHHFPFGANHELYKRLDVEKIYDVSFVGGWHPYRQWLVEKIRKSGVKVHTFGYGWKNGIVPHEKMVKIFNQSKINLNLSNSSNWDARYLISSPRGLLSRLRSKKTVEQLKARHFEIAATSSFQLSYYVEGLENYYKIGEEIGIFVDTDDLVEKVHYYLEDSELRESVANAGYARTLQEHSFEARFGKVFREIGLT</sequence>
<evidence type="ECO:0000259" key="1">
    <source>
        <dbReference type="Pfam" id="PF13524"/>
    </source>
</evidence>
<dbReference type="EC" id="2.4.-.-" evidence="2"/>
<keyword evidence="2" id="KW-0808">Transferase</keyword>
<reference evidence="3" key="1">
    <citation type="journal article" date="2019" name="Int. J. Syst. Evol. Microbiol.">
        <title>The Global Catalogue of Microorganisms (GCM) 10K type strain sequencing project: providing services to taxonomists for standard genome sequencing and annotation.</title>
        <authorList>
            <consortium name="The Broad Institute Genomics Platform"/>
            <consortium name="The Broad Institute Genome Sequencing Center for Infectious Disease"/>
            <person name="Wu L."/>
            <person name="Ma J."/>
        </authorList>
    </citation>
    <scope>NUCLEOTIDE SEQUENCE [LARGE SCALE GENOMIC DNA]</scope>
    <source>
        <strain evidence="3">KCTC 42742</strain>
    </source>
</reference>
<gene>
    <name evidence="2" type="ORF">ACFOLG_06800</name>
</gene>
<organism evidence="2 3">
    <name type="scientific">Vogesella facilis</name>
    <dbReference type="NCBI Taxonomy" id="1655232"/>
    <lineage>
        <taxon>Bacteria</taxon>
        <taxon>Pseudomonadati</taxon>
        <taxon>Pseudomonadota</taxon>
        <taxon>Betaproteobacteria</taxon>
        <taxon>Neisseriales</taxon>
        <taxon>Chromobacteriaceae</taxon>
        <taxon>Vogesella</taxon>
    </lineage>
</organism>
<dbReference type="EMBL" id="JBHRXN010000012">
    <property type="protein sequence ID" value="MFC3531893.1"/>
    <property type="molecule type" value="Genomic_DNA"/>
</dbReference>
<name>A0ABV7RDI6_9NEIS</name>
<dbReference type="InterPro" id="IPR055259">
    <property type="entry name" value="YkvP/CgeB_Glyco_trans-like"/>
</dbReference>
<keyword evidence="3" id="KW-1185">Reference proteome</keyword>
<accession>A0ABV7RDI6</accession>
<evidence type="ECO:0000313" key="3">
    <source>
        <dbReference type="Proteomes" id="UP001595741"/>
    </source>
</evidence>
<dbReference type="Pfam" id="PF13524">
    <property type="entry name" value="Glyco_trans_1_2"/>
    <property type="match status" value="1"/>
</dbReference>
<dbReference type="Proteomes" id="UP001595741">
    <property type="component" value="Unassembled WGS sequence"/>
</dbReference>
<protein>
    <submittedName>
        <fullName evidence="2">Glycosyltransferase</fullName>
        <ecNumber evidence="2">2.4.-.-</ecNumber>
    </submittedName>
</protein>
<proteinExistence type="predicted"/>
<comment type="caution">
    <text evidence="2">The sequence shown here is derived from an EMBL/GenBank/DDBJ whole genome shotgun (WGS) entry which is preliminary data.</text>
</comment>
<feature type="domain" description="Spore protein YkvP/CgeB glycosyl transferase-like" evidence="1">
    <location>
        <begin position="169"/>
        <end position="321"/>
    </location>
</feature>
<keyword evidence="2" id="KW-0328">Glycosyltransferase</keyword>
<evidence type="ECO:0000313" key="2">
    <source>
        <dbReference type="EMBL" id="MFC3531893.1"/>
    </source>
</evidence>